<sequence>MNVDTLLEAAKYLEEQEEKAKQRQIQTIPDIAPRLPIIHQQNHVHLHHQQQQQQQQQSPPQPPPQQQQQPQPLQNLQNHQQTTTTSLLRTSKPDLPNSPLTITTTVPQQQQQQPPQQPTRVIKNSFDIINRLVIDESGEQKRKQPPIVFRAGTREVHNKLEKDRRAHLKECFDLLKKQLPKAQDERKSSNLSILHSAIRYIHNLKKKERELEHEMEHLARQKIAYQQKIAVLKKDVVGFEGMDLSAIIPELAGAQGTISGLPEEMLMETTPIPEIKLETEDALLMDNKLVKTITSAAVSRSITAHTQQMNGVKENTQVQALSVVPISYPMSQVVLQKVALVPKNLTDLSPLVSSPTAVAHLITPQQIGGKVVPIVNAQYVVKPVVVVSTPSRPS</sequence>
<name>A0ACB9SJP7_HOLOL</name>
<dbReference type="EMBL" id="CM043023">
    <property type="protein sequence ID" value="KAI4455028.1"/>
    <property type="molecule type" value="Genomic_DNA"/>
</dbReference>
<evidence type="ECO:0000313" key="1">
    <source>
        <dbReference type="EMBL" id="KAI4455028.1"/>
    </source>
</evidence>
<dbReference type="Proteomes" id="UP001056778">
    <property type="component" value="Chromosome 9"/>
</dbReference>
<reference evidence="1" key="1">
    <citation type="submission" date="2022-04" db="EMBL/GenBank/DDBJ databases">
        <title>Chromosome-scale genome assembly of Holotrichia oblita Faldermann.</title>
        <authorList>
            <person name="Rongchong L."/>
        </authorList>
    </citation>
    <scope>NUCLEOTIDE SEQUENCE</scope>
    <source>
        <strain evidence="1">81SQS9</strain>
    </source>
</reference>
<proteinExistence type="predicted"/>
<evidence type="ECO:0000313" key="2">
    <source>
        <dbReference type="Proteomes" id="UP001056778"/>
    </source>
</evidence>
<organism evidence="1 2">
    <name type="scientific">Holotrichia oblita</name>
    <name type="common">Chafer beetle</name>
    <dbReference type="NCBI Taxonomy" id="644536"/>
    <lineage>
        <taxon>Eukaryota</taxon>
        <taxon>Metazoa</taxon>
        <taxon>Ecdysozoa</taxon>
        <taxon>Arthropoda</taxon>
        <taxon>Hexapoda</taxon>
        <taxon>Insecta</taxon>
        <taxon>Pterygota</taxon>
        <taxon>Neoptera</taxon>
        <taxon>Endopterygota</taxon>
        <taxon>Coleoptera</taxon>
        <taxon>Polyphaga</taxon>
        <taxon>Scarabaeiformia</taxon>
        <taxon>Scarabaeidae</taxon>
        <taxon>Melolonthinae</taxon>
        <taxon>Holotrichia</taxon>
    </lineage>
</organism>
<accession>A0ACB9SJP7</accession>
<keyword evidence="2" id="KW-1185">Reference proteome</keyword>
<comment type="caution">
    <text evidence="1">The sequence shown here is derived from an EMBL/GenBank/DDBJ whole genome shotgun (WGS) entry which is preliminary data.</text>
</comment>
<gene>
    <name evidence="1" type="ORF">MML48_9g00006484</name>
</gene>
<protein>
    <submittedName>
        <fullName evidence="1">Max dimerization mad</fullName>
    </submittedName>
</protein>